<dbReference type="AlphaFoldDB" id="A0A894T8K0"/>
<protein>
    <submittedName>
        <fullName evidence="1">Transposase</fullName>
    </submittedName>
</protein>
<keyword evidence="1" id="KW-0614">Plasmid</keyword>
<dbReference type="EMBL" id="MW364978">
    <property type="protein sequence ID" value="QRX38765.1"/>
    <property type="molecule type" value="Genomic_DNA"/>
</dbReference>
<sequence length="44" mass="5128">MDLIVSHLDKEIEDLNQHINSEECNKTRKMRLKLMIVSTTISIS</sequence>
<evidence type="ECO:0000313" key="1">
    <source>
        <dbReference type="EMBL" id="QRX38765.1"/>
    </source>
</evidence>
<proteinExistence type="predicted"/>
<name>A0A894T8K0_STAEP</name>
<geneLocation type="plasmid" evidence="1">
    <name>pSE456_1</name>
</geneLocation>
<reference evidence="1" key="1">
    <citation type="submission" date="2020-12" db="EMBL/GenBank/DDBJ databases">
        <title>Staphylococcus epidermidis phages transfer antimicrobial-resistance plasmids and enable chromosomal island mobilization.</title>
        <authorList>
            <person name="Fisarova L."/>
            <person name="Botka T."/>
            <person name="Du X."/>
            <person name="Maslanova I."/>
            <person name="Bardy P."/>
            <person name="Pantucek R."/>
            <person name="Muhlenbruch L."/>
            <person name="Benesik M."/>
            <person name="Winstel V."/>
            <person name="Larsen J."/>
            <person name="Rosenstein R."/>
            <person name="Peschel A."/>
            <person name="Doskar J."/>
        </authorList>
    </citation>
    <scope>NUCLEOTIDE SEQUENCE</scope>
    <source>
        <strain evidence="1">SE456</strain>
        <plasmid evidence="1">pSE456_1</plasmid>
    </source>
</reference>
<organism evidence="1">
    <name type="scientific">Staphylococcus epidermidis</name>
    <dbReference type="NCBI Taxonomy" id="1282"/>
    <lineage>
        <taxon>Bacteria</taxon>
        <taxon>Bacillati</taxon>
        <taxon>Bacillota</taxon>
        <taxon>Bacilli</taxon>
        <taxon>Bacillales</taxon>
        <taxon>Staphylococcaceae</taxon>
        <taxon>Staphylococcus</taxon>
    </lineage>
</organism>
<accession>A0A894T8K0</accession>